<feature type="active site" description="Proton donor" evidence="11 14">
    <location>
        <position position="723"/>
    </location>
</feature>
<feature type="binding site" evidence="11 12">
    <location>
        <begin position="460"/>
        <end position="462"/>
    </location>
    <ligand>
        <name>L-homocysteine</name>
        <dbReference type="ChEBI" id="CHEBI:58199"/>
    </ligand>
</feature>
<feature type="binding site" evidence="13">
    <location>
        <position position="694"/>
    </location>
    <ligand>
        <name>Zn(2+)</name>
        <dbReference type="ChEBI" id="CHEBI:29105"/>
        <label>1</label>
        <note>catalytic</note>
    </ligand>
</feature>
<sequence length="785" mass="87925">MKFSEFMKTLRLNHVRPPMTMTIDLHRLTVMPVAHILGFPRIGSRRELKIALEAHWKGDLDDAGLRRTGRELRARHWELQRVAGLDWVTVGDFAWYDHLHTATALFSAAPERFGLGGTVDLAGYFAMARGTREQPALAMKKWFDTNYHYLVPEVGPTTRFSPNRDWLLPEVREALALGHKVKVVLPSPLTWLWLASAEPGFDRLSLLSLLLNVYFVLLGELKALGVQWVQIDEPILALDLPPEWIAALPVVYRELASAGPPILLATYFGSVQAHAPLLASLPVHGLHLDLVRAPEQLETFLAQWPQDKVLSLGVVDGRNLWRTSLVEALGGLHRAHAVLGERLWISASCSLLHVPTDLAHEHRLDADLRSWMAFAAQKLDELGVLKRALRDGEASVWQALHESARIAQARRQATTTRIAAVRDRVASLSEADATRSTPFPARVVRQQDVLKLPPLPTTTIGSFPQTAQIRAARAAFKTGKLDEAAYLEAMQAEIRFAVDKQEELGLDVLVHGEAERNDMVEYFGEQLDGYCFTENGWVQSYGSRCVKPPIIYGDVARPRPMTVAWARYAQSLTVKPMKGMLSGPITMLFWSFVRDDLPRRDVALQLALALRDEVCDLEAAGIRVIQIDEPAIREGLPLKKADWPAYLDWAVRAFRVCASGVRDDTQIHTHMCYSEFNDILPSIAAMDADVITIETSRSRMKLLDAFADFRYPNDIGPGLYDIHSPRVPSADEMKTLLDRALCVVPMERLWVNPDCGLKTRAWPETEAALRLMVGTAREARAALTR</sequence>
<dbReference type="GO" id="GO:0003871">
    <property type="term" value="F:5-methyltetrahydropteroyltriglutamate-homocysteine S-methyltransferase activity"/>
    <property type="evidence" value="ECO:0007669"/>
    <property type="project" value="UniProtKB-UniRule"/>
</dbReference>
<dbReference type="SUPFAM" id="SSF51726">
    <property type="entry name" value="UROD/MetE-like"/>
    <property type="match status" value="2"/>
</dbReference>
<name>A0A4R7PDY2_9GAMM</name>
<protein>
    <recommendedName>
        <fullName evidence="11">5-methyltetrahydropteroyltriglutamate--homocysteine methyltransferase</fullName>
        <ecNumber evidence="11">2.1.1.14</ecNumber>
    </recommendedName>
    <alternativeName>
        <fullName evidence="11">Cobalamin-independent methionine synthase</fullName>
    </alternativeName>
    <alternativeName>
        <fullName evidence="11">Methionine synthase, vitamin-B12 independent isozyme</fullName>
    </alternativeName>
</protein>
<feature type="binding site" evidence="11 12">
    <location>
        <position position="628"/>
    </location>
    <ligand>
        <name>L-homocysteine</name>
        <dbReference type="ChEBI" id="CHEBI:58199"/>
    </ligand>
</feature>
<evidence type="ECO:0000256" key="5">
    <source>
        <dbReference type="ARBA" id="ARBA00022605"/>
    </source>
</evidence>
<evidence type="ECO:0000256" key="9">
    <source>
        <dbReference type="ARBA" id="ARBA00022833"/>
    </source>
</evidence>
<keyword evidence="4 11" id="KW-0489">Methyltransferase</keyword>
<feature type="domain" description="Cobalamin-independent methionine synthase MetE N-terminal" evidence="16">
    <location>
        <begin position="34"/>
        <end position="336"/>
    </location>
</feature>
<feature type="binding site" evidence="11 12">
    <location>
        <begin position="460"/>
        <end position="462"/>
    </location>
    <ligand>
        <name>L-methionine</name>
        <dbReference type="ChEBI" id="CHEBI:57844"/>
    </ligand>
</feature>
<feature type="domain" description="Cobalamin-independent methionine synthase MetE C-terminal/archaeal" evidence="15">
    <location>
        <begin position="455"/>
        <end position="777"/>
    </location>
</feature>
<comment type="function">
    <text evidence="1 11">Catalyzes the transfer of a methyl group from 5-methyltetrahydrofolate to homocysteine resulting in methionine formation.</text>
</comment>
<accession>A0A4R7PDY2</accession>
<evidence type="ECO:0000256" key="7">
    <source>
        <dbReference type="ARBA" id="ARBA00022723"/>
    </source>
</evidence>
<feature type="binding site" evidence="11 12">
    <location>
        <position position="513"/>
    </location>
    <ligand>
        <name>L-methionine</name>
        <dbReference type="ChEBI" id="CHEBI:57844"/>
    </ligand>
</feature>
<keyword evidence="6 11" id="KW-0808">Transferase</keyword>
<dbReference type="NCBIfam" id="NF003556">
    <property type="entry name" value="PRK05222.1"/>
    <property type="match status" value="1"/>
</dbReference>
<dbReference type="GO" id="GO:0009086">
    <property type="term" value="P:methionine biosynthetic process"/>
    <property type="evidence" value="ECO:0007669"/>
    <property type="project" value="UniProtKB-UniRule"/>
</dbReference>
<evidence type="ECO:0000256" key="1">
    <source>
        <dbReference type="ARBA" id="ARBA00002777"/>
    </source>
</evidence>
<evidence type="ECO:0000256" key="3">
    <source>
        <dbReference type="ARBA" id="ARBA00009553"/>
    </source>
</evidence>
<evidence type="ECO:0000259" key="15">
    <source>
        <dbReference type="Pfam" id="PF01717"/>
    </source>
</evidence>
<feature type="binding site" evidence="12">
    <location>
        <position position="49"/>
    </location>
    <ligand>
        <name>5-methyltetrahydropteroyltri-L-glutamate</name>
        <dbReference type="ChEBI" id="CHEBI:58207"/>
    </ligand>
</feature>
<dbReference type="NCBIfam" id="TIGR01371">
    <property type="entry name" value="met_syn_B12ind"/>
    <property type="match status" value="1"/>
</dbReference>
<reference evidence="17 18" key="1">
    <citation type="submission" date="2019-03" db="EMBL/GenBank/DDBJ databases">
        <title>Genomic Encyclopedia of Type Strains, Phase IV (KMG-IV): sequencing the most valuable type-strain genomes for metagenomic binning, comparative biology and taxonomic classification.</title>
        <authorList>
            <person name="Goeker M."/>
        </authorList>
    </citation>
    <scope>NUCLEOTIDE SEQUENCE [LARGE SCALE GENOMIC DNA]</scope>
    <source>
        <strain evidence="17 18">DSM 26377</strain>
    </source>
</reference>
<evidence type="ECO:0000256" key="8">
    <source>
        <dbReference type="ARBA" id="ARBA00022737"/>
    </source>
</evidence>
<evidence type="ECO:0000313" key="18">
    <source>
        <dbReference type="Proteomes" id="UP000295341"/>
    </source>
</evidence>
<comment type="similarity">
    <text evidence="3 11">Belongs to the vitamin-B12 independent methionine synthase family.</text>
</comment>
<dbReference type="InterPro" id="IPR006276">
    <property type="entry name" value="Cobalamin-indep_Met_synthase"/>
</dbReference>
<dbReference type="Gene3D" id="3.20.20.210">
    <property type="match status" value="2"/>
</dbReference>
<feature type="binding site" evidence="11 12">
    <location>
        <position position="590"/>
    </location>
    <ligand>
        <name>5-methyltetrahydropteroyltri-L-glutamate</name>
        <dbReference type="ChEBI" id="CHEBI:58207"/>
    </ligand>
</feature>
<dbReference type="HAMAP" id="MF_00172">
    <property type="entry name" value="Meth_synth"/>
    <property type="match status" value="1"/>
</dbReference>
<organism evidence="17 18">
    <name type="scientific">Panacagrimonas perspica</name>
    <dbReference type="NCBI Taxonomy" id="381431"/>
    <lineage>
        <taxon>Bacteria</taxon>
        <taxon>Pseudomonadati</taxon>
        <taxon>Pseudomonadota</taxon>
        <taxon>Gammaproteobacteria</taxon>
        <taxon>Nevskiales</taxon>
        <taxon>Nevskiaceae</taxon>
        <taxon>Panacagrimonas</taxon>
    </lineage>
</organism>
<feature type="binding site" evidence="12">
    <location>
        <position position="146"/>
    </location>
    <ligand>
        <name>5-methyltetrahydropteroyltri-L-glutamate</name>
        <dbReference type="ChEBI" id="CHEBI:58207"/>
    </ligand>
</feature>
<dbReference type="GO" id="GO:0008270">
    <property type="term" value="F:zinc ion binding"/>
    <property type="evidence" value="ECO:0007669"/>
    <property type="project" value="InterPro"/>
</dbReference>
<evidence type="ECO:0000256" key="14">
    <source>
        <dbReference type="PIRSR" id="PIRSR000382-3"/>
    </source>
</evidence>
<proteinExistence type="inferred from homology"/>
<evidence type="ECO:0000256" key="11">
    <source>
        <dbReference type="HAMAP-Rule" id="MF_00172"/>
    </source>
</evidence>
<dbReference type="PANTHER" id="PTHR30519">
    <property type="entry name" value="5-METHYLTETRAHYDROPTEROYLTRIGLUTAMATE--HOMOCYSTEINE METHYLTRANSFERASE"/>
    <property type="match status" value="1"/>
</dbReference>
<dbReference type="InterPro" id="IPR013215">
    <property type="entry name" value="Cbl-indep_Met_Synth_N"/>
</dbReference>
<feature type="binding site" evidence="11">
    <location>
        <position position="141"/>
    </location>
    <ligand>
        <name>5-methyltetrahydropteroyltri-L-glutamate</name>
        <dbReference type="ChEBI" id="CHEBI:58207"/>
    </ligand>
</feature>
<gene>
    <name evidence="11" type="primary">metE</name>
    <name evidence="17" type="ORF">DFR24_1222</name>
</gene>
<feature type="binding site" evidence="11">
    <location>
        <position position="513"/>
    </location>
    <ligand>
        <name>L-homocysteine</name>
        <dbReference type="ChEBI" id="CHEBI:58199"/>
    </ligand>
</feature>
<keyword evidence="8 11" id="KW-0677">Repeat</keyword>
<dbReference type="FunFam" id="3.20.20.210:FF:000002">
    <property type="entry name" value="5-methyltetrahydropteroyltriglutamate--homocysteine methyltransferase"/>
    <property type="match status" value="1"/>
</dbReference>
<keyword evidence="7 11" id="KW-0479">Metal-binding</keyword>
<feature type="binding site" evidence="11">
    <location>
        <position position="670"/>
    </location>
    <ligand>
        <name>Zn(2+)</name>
        <dbReference type="ChEBI" id="CHEBI:29105"/>
        <note>catalytic</note>
    </ligand>
</feature>
<feature type="binding site" evidence="13">
    <location>
        <position position="755"/>
    </location>
    <ligand>
        <name>Zn(2+)</name>
        <dbReference type="ChEBI" id="CHEBI:29105"/>
        <label>1</label>
        <note>catalytic</note>
    </ligand>
</feature>
<feature type="binding site" evidence="11 12">
    <location>
        <position position="628"/>
    </location>
    <ligand>
        <name>L-methionine</name>
        <dbReference type="ChEBI" id="CHEBI:57844"/>
    </ligand>
</feature>
<dbReference type="EC" id="2.1.1.14" evidence="11"/>
<feature type="binding site" evidence="13">
    <location>
        <position position="670"/>
    </location>
    <ligand>
        <name>Zn(2+)</name>
        <dbReference type="ChEBI" id="CHEBI:29105"/>
        <label>1</label>
        <note>catalytic</note>
    </ligand>
</feature>
<dbReference type="InterPro" id="IPR002629">
    <property type="entry name" value="Met_Synth_C/arc"/>
</dbReference>
<dbReference type="CDD" id="cd03311">
    <property type="entry name" value="CIMS_C_terminal_like"/>
    <property type="match status" value="1"/>
</dbReference>
<dbReference type="UniPathway" id="UPA00051">
    <property type="reaction ID" value="UER00082"/>
</dbReference>
<evidence type="ECO:0000256" key="10">
    <source>
        <dbReference type="ARBA" id="ARBA00023167"/>
    </source>
</evidence>
<dbReference type="Proteomes" id="UP000295341">
    <property type="component" value="Unassembled WGS sequence"/>
</dbReference>
<dbReference type="Pfam" id="PF01717">
    <property type="entry name" value="Meth_synt_2"/>
    <property type="match status" value="1"/>
</dbReference>
<evidence type="ECO:0000256" key="12">
    <source>
        <dbReference type="PIRSR" id="PIRSR000382-1"/>
    </source>
</evidence>
<dbReference type="InterPro" id="IPR038071">
    <property type="entry name" value="UROD/MetE-like_sf"/>
</dbReference>
<evidence type="ECO:0000256" key="2">
    <source>
        <dbReference type="ARBA" id="ARBA00004681"/>
    </source>
</evidence>
<comment type="cofactor">
    <cofactor evidence="11">
        <name>Zn(2+)</name>
        <dbReference type="ChEBI" id="CHEBI:29105"/>
    </cofactor>
    <text evidence="11">Binds 1 zinc ion per subunit.</text>
</comment>
<dbReference type="AlphaFoldDB" id="A0A4R7PDY2"/>
<keyword evidence="9 11" id="KW-0862">Zinc</keyword>
<dbReference type="Pfam" id="PF08267">
    <property type="entry name" value="Meth_synt_1"/>
    <property type="match status" value="1"/>
</dbReference>
<dbReference type="PIRSF" id="PIRSF000382">
    <property type="entry name" value="MeTrfase_B12_ind"/>
    <property type="match status" value="1"/>
</dbReference>
<comment type="pathway">
    <text evidence="2 11">Amino-acid biosynthesis; L-methionine biosynthesis via de novo pathway; L-methionine from L-homocysteine (MetE route): step 1/1.</text>
</comment>
<evidence type="ECO:0000313" key="17">
    <source>
        <dbReference type="EMBL" id="TDU31839.1"/>
    </source>
</evidence>
<evidence type="ECO:0000256" key="13">
    <source>
        <dbReference type="PIRSR" id="PIRSR000382-2"/>
    </source>
</evidence>
<dbReference type="EMBL" id="SOBT01000008">
    <property type="protein sequence ID" value="TDU31839.1"/>
    <property type="molecule type" value="Genomic_DNA"/>
</dbReference>
<feature type="binding site" evidence="11">
    <location>
        <position position="634"/>
    </location>
    <ligand>
        <name>5-methyltetrahydropteroyltri-L-glutamate</name>
        <dbReference type="ChEBI" id="CHEBI:58207"/>
    </ligand>
</feature>
<feature type="binding site" evidence="11">
    <location>
        <position position="755"/>
    </location>
    <ligand>
        <name>Zn(2+)</name>
        <dbReference type="ChEBI" id="CHEBI:29105"/>
        <note>catalytic</note>
    </ligand>
</feature>
<keyword evidence="5 11" id="KW-0028">Amino-acid biosynthesis</keyword>
<feature type="binding site" evidence="11 12">
    <location>
        <begin position="544"/>
        <end position="545"/>
    </location>
    <ligand>
        <name>5-methyltetrahydropteroyltri-L-glutamate</name>
        <dbReference type="ChEBI" id="CHEBI:58207"/>
    </ligand>
</feature>
<dbReference type="CDD" id="cd03312">
    <property type="entry name" value="CIMS_N_terminal_like"/>
    <property type="match status" value="1"/>
</dbReference>
<comment type="cofactor">
    <cofactor evidence="13">
        <name>Zn(2+)</name>
        <dbReference type="ChEBI" id="CHEBI:29105"/>
    </cofactor>
    <text evidence="13">Binds 2 Zn(2+) ions per subunit.</text>
</comment>
<evidence type="ECO:0000259" key="16">
    <source>
        <dbReference type="Pfam" id="PF08267"/>
    </source>
</evidence>
<feature type="binding site" evidence="11">
    <location>
        <position position="694"/>
    </location>
    <ligand>
        <name>Zn(2+)</name>
        <dbReference type="ChEBI" id="CHEBI:29105"/>
        <note>catalytic</note>
    </ligand>
</feature>
<feature type="binding site" evidence="13">
    <location>
        <position position="672"/>
    </location>
    <ligand>
        <name>Zn(2+)</name>
        <dbReference type="ChEBI" id="CHEBI:29105"/>
        <label>1</label>
        <note>catalytic</note>
    </ligand>
</feature>
<feature type="binding site" evidence="11">
    <location>
        <begin position="46"/>
        <end position="49"/>
    </location>
    <ligand>
        <name>5-methyltetrahydropteroyltri-L-glutamate</name>
        <dbReference type="ChEBI" id="CHEBI:58207"/>
    </ligand>
</feature>
<evidence type="ECO:0000256" key="4">
    <source>
        <dbReference type="ARBA" id="ARBA00022603"/>
    </source>
</evidence>
<dbReference type="GO" id="GO:0032259">
    <property type="term" value="P:methylation"/>
    <property type="evidence" value="ECO:0007669"/>
    <property type="project" value="UniProtKB-KW"/>
</dbReference>
<keyword evidence="18" id="KW-1185">Reference proteome</keyword>
<comment type="catalytic activity">
    <reaction evidence="11">
        <text>5-methyltetrahydropteroyltri-L-glutamate + L-homocysteine = tetrahydropteroyltri-L-glutamate + L-methionine</text>
        <dbReference type="Rhea" id="RHEA:21196"/>
        <dbReference type="ChEBI" id="CHEBI:57844"/>
        <dbReference type="ChEBI" id="CHEBI:58140"/>
        <dbReference type="ChEBI" id="CHEBI:58199"/>
        <dbReference type="ChEBI" id="CHEBI:58207"/>
        <dbReference type="EC" id="2.1.1.14"/>
    </reaction>
</comment>
<comment type="caution">
    <text evidence="17">The sequence shown here is derived from an EMBL/GenBank/DDBJ whole genome shotgun (WGS) entry which is preliminary data.</text>
</comment>
<feature type="binding site" evidence="11">
    <location>
        <position position="672"/>
    </location>
    <ligand>
        <name>Zn(2+)</name>
        <dbReference type="ChEBI" id="CHEBI:29105"/>
        <note>catalytic</note>
    </ligand>
</feature>
<keyword evidence="10 11" id="KW-0486">Methionine biosynthesis</keyword>
<evidence type="ECO:0000256" key="6">
    <source>
        <dbReference type="ARBA" id="ARBA00022679"/>
    </source>
</evidence>